<dbReference type="AlphaFoldDB" id="A0A9K3GSH6"/>
<dbReference type="Proteomes" id="UP000215914">
    <property type="component" value="Unassembled WGS sequence"/>
</dbReference>
<reference evidence="1" key="1">
    <citation type="journal article" date="2017" name="Nature">
        <title>The sunflower genome provides insights into oil metabolism, flowering and Asterid evolution.</title>
        <authorList>
            <person name="Badouin H."/>
            <person name="Gouzy J."/>
            <person name="Grassa C.J."/>
            <person name="Murat F."/>
            <person name="Staton S.E."/>
            <person name="Cottret L."/>
            <person name="Lelandais-Briere C."/>
            <person name="Owens G.L."/>
            <person name="Carrere S."/>
            <person name="Mayjonade B."/>
            <person name="Legrand L."/>
            <person name="Gill N."/>
            <person name="Kane N.C."/>
            <person name="Bowers J.E."/>
            <person name="Hubner S."/>
            <person name="Bellec A."/>
            <person name="Berard A."/>
            <person name="Berges H."/>
            <person name="Blanchet N."/>
            <person name="Boniface M.C."/>
            <person name="Brunel D."/>
            <person name="Catrice O."/>
            <person name="Chaidir N."/>
            <person name="Claudel C."/>
            <person name="Donnadieu C."/>
            <person name="Faraut T."/>
            <person name="Fievet G."/>
            <person name="Helmstetter N."/>
            <person name="King M."/>
            <person name="Knapp S.J."/>
            <person name="Lai Z."/>
            <person name="Le Paslier M.C."/>
            <person name="Lippi Y."/>
            <person name="Lorenzon L."/>
            <person name="Mandel J.R."/>
            <person name="Marage G."/>
            <person name="Marchand G."/>
            <person name="Marquand E."/>
            <person name="Bret-Mestries E."/>
            <person name="Morien E."/>
            <person name="Nambeesan S."/>
            <person name="Nguyen T."/>
            <person name="Pegot-Espagnet P."/>
            <person name="Pouilly N."/>
            <person name="Raftis F."/>
            <person name="Sallet E."/>
            <person name="Schiex T."/>
            <person name="Thomas J."/>
            <person name="Vandecasteele C."/>
            <person name="Vares D."/>
            <person name="Vear F."/>
            <person name="Vautrin S."/>
            <person name="Crespi M."/>
            <person name="Mangin B."/>
            <person name="Burke J.M."/>
            <person name="Salse J."/>
            <person name="Munos S."/>
            <person name="Vincourt P."/>
            <person name="Rieseberg L.H."/>
            <person name="Langlade N.B."/>
        </authorList>
    </citation>
    <scope>NUCLEOTIDE SEQUENCE</scope>
    <source>
        <tissue evidence="1">Leaves</tissue>
    </source>
</reference>
<keyword evidence="2" id="KW-1185">Reference proteome</keyword>
<geneLocation type="mitochondrion" evidence="1"/>
<comment type="caution">
    <text evidence="1">The sequence shown here is derived from an EMBL/GenBank/DDBJ whole genome shotgun (WGS) entry which is preliminary data.</text>
</comment>
<keyword evidence="1" id="KW-0496">Mitochondrion</keyword>
<organism evidence="1 2">
    <name type="scientific">Helianthus annuus</name>
    <name type="common">Common sunflower</name>
    <dbReference type="NCBI Taxonomy" id="4232"/>
    <lineage>
        <taxon>Eukaryota</taxon>
        <taxon>Viridiplantae</taxon>
        <taxon>Streptophyta</taxon>
        <taxon>Embryophyta</taxon>
        <taxon>Tracheophyta</taxon>
        <taxon>Spermatophyta</taxon>
        <taxon>Magnoliopsida</taxon>
        <taxon>eudicotyledons</taxon>
        <taxon>Gunneridae</taxon>
        <taxon>Pentapetalae</taxon>
        <taxon>asterids</taxon>
        <taxon>campanulids</taxon>
        <taxon>Asterales</taxon>
        <taxon>Asteraceae</taxon>
        <taxon>Asteroideae</taxon>
        <taxon>Heliantheae alliance</taxon>
        <taxon>Heliantheae</taxon>
        <taxon>Helianthus</taxon>
    </lineage>
</organism>
<proteinExistence type="predicted"/>
<reference evidence="1" key="2">
    <citation type="submission" date="2020-06" db="EMBL/GenBank/DDBJ databases">
        <title>Helianthus annuus Genome sequencing and assembly Release 2.</title>
        <authorList>
            <person name="Gouzy J."/>
            <person name="Langlade N."/>
            <person name="Munos S."/>
        </authorList>
    </citation>
    <scope>NUCLEOTIDE SEQUENCE</scope>
    <source>
        <tissue evidence="1">Leaves</tissue>
    </source>
</reference>
<name>A0A9K3GSH6_HELAN</name>
<evidence type="ECO:0000313" key="2">
    <source>
        <dbReference type="Proteomes" id="UP000215914"/>
    </source>
</evidence>
<sequence length="140" mass="16041">MLTRFNDADEGNQLKGYQRQARNIGRLIGEGCACKSQLESSFSFDFYTIKGGYSTYLERATLKPILLLFSRFQFQRSLFSGQDRRNKKSTSHSGAGNSIAFKTVRIRTDRTVTEGAHFFSFAFLSFHYKVPSFCYPALMR</sequence>
<dbReference type="EMBL" id="MNCJ02000334">
    <property type="protein sequence ID" value="KAF5753163.1"/>
    <property type="molecule type" value="Genomic_DNA"/>
</dbReference>
<protein>
    <submittedName>
        <fullName evidence="1">Uncharacterized protein</fullName>
    </submittedName>
</protein>
<gene>
    <name evidence="1" type="ORF">HanXRQr2_MTg0835151</name>
</gene>
<evidence type="ECO:0000313" key="1">
    <source>
        <dbReference type="EMBL" id="KAF5753163.1"/>
    </source>
</evidence>
<accession>A0A9K3GSH6</accession>